<dbReference type="PANTHER" id="PTHR45436:SF5">
    <property type="entry name" value="SENSOR HISTIDINE KINASE TRCS"/>
    <property type="match status" value="1"/>
</dbReference>
<evidence type="ECO:0000259" key="12">
    <source>
        <dbReference type="PROSITE" id="PS50885"/>
    </source>
</evidence>
<evidence type="ECO:0000256" key="10">
    <source>
        <dbReference type="SAM" id="Phobius"/>
    </source>
</evidence>
<evidence type="ECO:0000256" key="1">
    <source>
        <dbReference type="ARBA" id="ARBA00000085"/>
    </source>
</evidence>
<evidence type="ECO:0000256" key="8">
    <source>
        <dbReference type="ARBA" id="ARBA00022989"/>
    </source>
</evidence>
<reference evidence="13 14" key="1">
    <citation type="submission" date="2018-01" db="EMBL/GenBank/DDBJ databases">
        <title>Whole genome sequencing of Histamine producing bacteria.</title>
        <authorList>
            <person name="Butler K."/>
        </authorList>
    </citation>
    <scope>NUCLEOTIDE SEQUENCE [LARGE SCALE GENOMIC DNA]</scope>
    <source>
        <strain evidence="13 14">JCM 12947</strain>
    </source>
</reference>
<dbReference type="PROSITE" id="PS50885">
    <property type="entry name" value="HAMP"/>
    <property type="match status" value="1"/>
</dbReference>
<dbReference type="SMART" id="SM00388">
    <property type="entry name" value="HisKA"/>
    <property type="match status" value="1"/>
</dbReference>
<evidence type="ECO:0000313" key="14">
    <source>
        <dbReference type="Proteomes" id="UP000240987"/>
    </source>
</evidence>
<dbReference type="Gene3D" id="1.10.287.130">
    <property type="match status" value="1"/>
</dbReference>
<dbReference type="SUPFAM" id="SSF55874">
    <property type="entry name" value="ATPase domain of HSP90 chaperone/DNA topoisomerase II/histidine kinase"/>
    <property type="match status" value="1"/>
</dbReference>
<evidence type="ECO:0000256" key="9">
    <source>
        <dbReference type="ARBA" id="ARBA00023012"/>
    </source>
</evidence>
<organism evidence="13 14">
    <name type="scientific">Photobacterium frigidiphilum</name>
    <dbReference type="NCBI Taxonomy" id="264736"/>
    <lineage>
        <taxon>Bacteria</taxon>
        <taxon>Pseudomonadati</taxon>
        <taxon>Pseudomonadota</taxon>
        <taxon>Gammaproteobacteria</taxon>
        <taxon>Vibrionales</taxon>
        <taxon>Vibrionaceae</taxon>
        <taxon>Photobacterium</taxon>
    </lineage>
</organism>
<comment type="caution">
    <text evidence="13">The sequence shown here is derived from an EMBL/GenBank/DDBJ whole genome shotgun (WGS) entry which is preliminary data.</text>
</comment>
<dbReference type="AlphaFoldDB" id="A0A2T3JDJ8"/>
<dbReference type="EC" id="2.7.13.3" evidence="3"/>
<evidence type="ECO:0000256" key="6">
    <source>
        <dbReference type="ARBA" id="ARBA00022692"/>
    </source>
</evidence>
<evidence type="ECO:0000256" key="5">
    <source>
        <dbReference type="ARBA" id="ARBA00022679"/>
    </source>
</evidence>
<dbReference type="Proteomes" id="UP000240987">
    <property type="component" value="Unassembled WGS sequence"/>
</dbReference>
<dbReference type="InterPro" id="IPR050428">
    <property type="entry name" value="TCS_sensor_his_kinase"/>
</dbReference>
<evidence type="ECO:0000256" key="7">
    <source>
        <dbReference type="ARBA" id="ARBA00022777"/>
    </source>
</evidence>
<dbReference type="PROSITE" id="PS50109">
    <property type="entry name" value="HIS_KIN"/>
    <property type="match status" value="1"/>
</dbReference>
<dbReference type="InterPro" id="IPR036097">
    <property type="entry name" value="HisK_dim/P_sf"/>
</dbReference>
<dbReference type="InterPro" id="IPR003660">
    <property type="entry name" value="HAMP_dom"/>
</dbReference>
<dbReference type="NCBIfam" id="TIGR03785">
    <property type="entry name" value="marine_sort_HK"/>
    <property type="match status" value="1"/>
</dbReference>
<dbReference type="Gene3D" id="2.60.40.1190">
    <property type="match status" value="1"/>
</dbReference>
<proteinExistence type="predicted"/>
<dbReference type="SUPFAM" id="SSF49344">
    <property type="entry name" value="CBD9-like"/>
    <property type="match status" value="1"/>
</dbReference>
<keyword evidence="5" id="KW-0808">Transferase</keyword>
<name>A0A2T3JDJ8_9GAMM</name>
<keyword evidence="10" id="KW-0472">Membrane</keyword>
<keyword evidence="4" id="KW-0597">Phosphoprotein</keyword>
<evidence type="ECO:0000259" key="11">
    <source>
        <dbReference type="PROSITE" id="PS50109"/>
    </source>
</evidence>
<dbReference type="PANTHER" id="PTHR45436">
    <property type="entry name" value="SENSOR HISTIDINE KINASE YKOH"/>
    <property type="match status" value="1"/>
</dbReference>
<accession>A0A2T3JDJ8</accession>
<dbReference type="GO" id="GO:0016020">
    <property type="term" value="C:membrane"/>
    <property type="evidence" value="ECO:0007669"/>
    <property type="project" value="UniProtKB-SubCell"/>
</dbReference>
<dbReference type="InterPro" id="IPR003661">
    <property type="entry name" value="HisK_dim/P_dom"/>
</dbReference>
<keyword evidence="6 10" id="KW-0812">Transmembrane</keyword>
<keyword evidence="14" id="KW-1185">Reference proteome</keyword>
<dbReference type="Pfam" id="PF02518">
    <property type="entry name" value="HATPase_c"/>
    <property type="match status" value="1"/>
</dbReference>
<dbReference type="CDD" id="cd00082">
    <property type="entry name" value="HisKA"/>
    <property type="match status" value="1"/>
</dbReference>
<feature type="domain" description="Histidine kinase" evidence="11">
    <location>
        <begin position="524"/>
        <end position="743"/>
    </location>
</feature>
<comment type="subcellular location">
    <subcellularLocation>
        <location evidence="2">Membrane</location>
    </subcellularLocation>
</comment>
<dbReference type="OrthoDB" id="6735159at2"/>
<dbReference type="Gene3D" id="6.10.340.10">
    <property type="match status" value="1"/>
</dbReference>
<dbReference type="SUPFAM" id="SSF47384">
    <property type="entry name" value="Homodimeric domain of signal transducing histidine kinase"/>
    <property type="match status" value="1"/>
</dbReference>
<dbReference type="EMBL" id="PYMJ01000018">
    <property type="protein sequence ID" value="PSU46944.1"/>
    <property type="molecule type" value="Genomic_DNA"/>
</dbReference>
<evidence type="ECO:0000313" key="13">
    <source>
        <dbReference type="EMBL" id="PSU46944.1"/>
    </source>
</evidence>
<dbReference type="SMART" id="SM00387">
    <property type="entry name" value="HATPase_c"/>
    <property type="match status" value="1"/>
</dbReference>
<feature type="transmembrane region" description="Helical" evidence="10">
    <location>
        <begin position="441"/>
        <end position="461"/>
    </location>
</feature>
<gene>
    <name evidence="13" type="primary">pdsS</name>
    <name evidence="13" type="ORF">C9J12_16905</name>
</gene>
<keyword evidence="7 13" id="KW-0418">Kinase</keyword>
<dbReference type="CDD" id="cd09622">
    <property type="entry name" value="CBM9_like_HisKa"/>
    <property type="match status" value="1"/>
</dbReference>
<keyword evidence="8 10" id="KW-1133">Transmembrane helix</keyword>
<evidence type="ECO:0000256" key="4">
    <source>
        <dbReference type="ARBA" id="ARBA00022553"/>
    </source>
</evidence>
<dbReference type="Pfam" id="PF00512">
    <property type="entry name" value="HisKA"/>
    <property type="match status" value="1"/>
</dbReference>
<comment type="catalytic activity">
    <reaction evidence="1">
        <text>ATP + protein L-histidine = ADP + protein N-phospho-L-histidine.</text>
        <dbReference type="EC" id="2.7.13.3"/>
    </reaction>
</comment>
<protein>
    <recommendedName>
        <fullName evidence="3">histidine kinase</fullName>
        <ecNumber evidence="3">2.7.13.3</ecNumber>
    </recommendedName>
</protein>
<dbReference type="InterPro" id="IPR005467">
    <property type="entry name" value="His_kinase_dom"/>
</dbReference>
<dbReference type="CDD" id="cd06225">
    <property type="entry name" value="HAMP"/>
    <property type="match status" value="1"/>
</dbReference>
<keyword evidence="9" id="KW-0902">Two-component regulatory system</keyword>
<evidence type="ECO:0000256" key="3">
    <source>
        <dbReference type="ARBA" id="ARBA00012438"/>
    </source>
</evidence>
<dbReference type="GO" id="GO:0000155">
    <property type="term" value="F:phosphorelay sensor kinase activity"/>
    <property type="evidence" value="ECO:0007669"/>
    <property type="project" value="InterPro"/>
</dbReference>
<dbReference type="InterPro" id="IPR003594">
    <property type="entry name" value="HATPase_dom"/>
</dbReference>
<dbReference type="InterPro" id="IPR022510">
    <property type="entry name" value="Sortase_His-kinase"/>
</dbReference>
<evidence type="ECO:0000256" key="2">
    <source>
        <dbReference type="ARBA" id="ARBA00004370"/>
    </source>
</evidence>
<dbReference type="Gene3D" id="3.30.565.10">
    <property type="entry name" value="Histidine kinase-like ATPase, C-terminal domain"/>
    <property type="match status" value="1"/>
</dbReference>
<dbReference type="InterPro" id="IPR036890">
    <property type="entry name" value="HATPase_C_sf"/>
</dbReference>
<sequence length="746" mass="84342">MKFKPQLRLGLRTKVILISSFLLLLPWLGYKYVWEMEKLLRQGQEQTLIGTTRAVATALNERPNLFNLQASFLKSVEKGKDLYAYDLQNPIKLDGKLSDWHDYDNQMVNYGRDYVQFSRRPYSASNNINFKHMVGKYQGYLYAVFEVNDKSPIMRRKNSTRVDRSDHLIIAMTSPNGEFRRYVISPYESGWVNAFHITEPTDDNQDSATSYNTSMIDPASLVAASDIQGFWQNTESGYNLELRIPLTMLGNKLGFAFYDINNSRNRIIDTIIGTSNTSHLNRLGTVLVPSPEIDKILKGMGHNSSRISVIDRHQRILAQTGDIQDSDGVWSSSVKYSEDDDSWWSVFEQNVLHPLYYKFLISAPQQFIDSQQDAANLEGVHISQALQGRGYSQWRLSEDKKAMILAAAYPIWLDNNVMGAVVAEESTNGIQTLRNRALEKLFNIILAIMAIGTITLFLFASNISSRIRQLRDEAEQAIDSQGRIQKAISPAKGSDEIADLSRSLASMVGRLGQYNHYLENLSSRLSHELRTPVAVVRSSIENLSMHNQDEDSQRYIARAQDGIHRLSTILSSMTEATRIEQSLQGAEKERFPLNELVTGCMHGYQMAFPEQKFNVRVPETNVMIEGAPDYLAQLLDKLIANAEDFSDNESEIEVSLSSETIQAQTYASIIVSNHGPLLPDNMTDQLLNSMISIRTQDKQNKPHLGLGLFIARLITEYHNGTIMLRNRADNKGVEVIVTLPLDTSDK</sequence>
<feature type="domain" description="HAMP" evidence="12">
    <location>
        <begin position="461"/>
        <end position="516"/>
    </location>
</feature>